<dbReference type="InterPro" id="IPR037229">
    <property type="entry name" value="Ribosomal_bL35_sf"/>
</dbReference>
<proteinExistence type="inferred from homology"/>
<sequence length="69" mass="7785">MPKQKTHSASSKRFKVTGSGKFVRSRGHKQHKATPKSSKQKRNLRGTTIAHSGDERRIAEAIPYAKKNR</sequence>
<evidence type="ECO:0000256" key="5">
    <source>
        <dbReference type="HAMAP-Rule" id="MF_00514"/>
    </source>
</evidence>
<evidence type="ECO:0000256" key="6">
    <source>
        <dbReference type="RuleBase" id="RU000568"/>
    </source>
</evidence>
<dbReference type="AlphaFoldDB" id="A0A2S0KLW5"/>
<evidence type="ECO:0000313" key="8">
    <source>
        <dbReference type="EMBL" id="AVM42030.1"/>
    </source>
</evidence>
<dbReference type="SUPFAM" id="SSF143034">
    <property type="entry name" value="L35p-like"/>
    <property type="match status" value="1"/>
</dbReference>
<reference evidence="9" key="1">
    <citation type="submission" date="2018-02" db="EMBL/GenBank/DDBJ databases">
        <authorList>
            <person name="Holder M.E."/>
            <person name="Ajami N.J."/>
            <person name="Petrosino J.F."/>
        </authorList>
    </citation>
    <scope>NUCLEOTIDE SEQUENCE [LARGE SCALE GENOMIC DNA]</scope>
    <source>
        <strain evidence="9">CCUG 47711</strain>
    </source>
</reference>
<dbReference type="PANTHER" id="PTHR33343">
    <property type="entry name" value="54S RIBOSOMAL PROTEIN BL35M"/>
    <property type="match status" value="1"/>
</dbReference>
<dbReference type="Proteomes" id="UP000237947">
    <property type="component" value="Chromosome"/>
</dbReference>
<dbReference type="NCBIfam" id="TIGR00001">
    <property type="entry name" value="rpmI_bact"/>
    <property type="match status" value="1"/>
</dbReference>
<dbReference type="Gene3D" id="4.10.410.60">
    <property type="match status" value="1"/>
</dbReference>
<dbReference type="InterPro" id="IPR001706">
    <property type="entry name" value="Ribosomal_bL35"/>
</dbReference>
<dbReference type="PRINTS" id="PR00064">
    <property type="entry name" value="RIBOSOMALL35"/>
</dbReference>
<dbReference type="EMBL" id="CP027226">
    <property type="protein sequence ID" value="AVM42030.1"/>
    <property type="molecule type" value="Genomic_DNA"/>
</dbReference>
<dbReference type="RefSeq" id="WP_106012016.1">
    <property type="nucleotide sequence ID" value="NZ_CP027226.1"/>
</dbReference>
<evidence type="ECO:0000256" key="3">
    <source>
        <dbReference type="ARBA" id="ARBA00023274"/>
    </source>
</evidence>
<dbReference type="InterPro" id="IPR021137">
    <property type="entry name" value="Ribosomal_bL35-like"/>
</dbReference>
<evidence type="ECO:0000256" key="1">
    <source>
        <dbReference type="ARBA" id="ARBA00006598"/>
    </source>
</evidence>
<organism evidence="8 9">
    <name type="scientific">Fastidiosipila sanguinis</name>
    <dbReference type="NCBI Taxonomy" id="236753"/>
    <lineage>
        <taxon>Bacteria</taxon>
        <taxon>Bacillati</taxon>
        <taxon>Bacillota</taxon>
        <taxon>Clostridia</taxon>
        <taxon>Eubacteriales</taxon>
        <taxon>Oscillospiraceae</taxon>
        <taxon>Fastidiosipila</taxon>
    </lineage>
</organism>
<dbReference type="GO" id="GO:0022625">
    <property type="term" value="C:cytosolic large ribosomal subunit"/>
    <property type="evidence" value="ECO:0007669"/>
    <property type="project" value="TreeGrafter"/>
</dbReference>
<feature type="compositionally biased region" description="Basic residues" evidence="7">
    <location>
        <begin position="23"/>
        <end position="44"/>
    </location>
</feature>
<evidence type="ECO:0000256" key="7">
    <source>
        <dbReference type="SAM" id="MobiDB-lite"/>
    </source>
</evidence>
<accession>A0A2S0KLW5</accession>
<dbReference type="InterPro" id="IPR018265">
    <property type="entry name" value="Ribosomal_bL35_CS"/>
</dbReference>
<keyword evidence="9" id="KW-1185">Reference proteome</keyword>
<keyword evidence="2 5" id="KW-0689">Ribosomal protein</keyword>
<dbReference type="KEGG" id="fsa:C5Q98_01740"/>
<dbReference type="PANTHER" id="PTHR33343:SF1">
    <property type="entry name" value="LARGE RIBOSOMAL SUBUNIT PROTEIN BL35M"/>
    <property type="match status" value="1"/>
</dbReference>
<evidence type="ECO:0000256" key="4">
    <source>
        <dbReference type="ARBA" id="ARBA00071664"/>
    </source>
</evidence>
<dbReference type="GO" id="GO:0003735">
    <property type="term" value="F:structural constituent of ribosome"/>
    <property type="evidence" value="ECO:0007669"/>
    <property type="project" value="InterPro"/>
</dbReference>
<dbReference type="Pfam" id="PF01632">
    <property type="entry name" value="Ribosomal_L35p"/>
    <property type="match status" value="1"/>
</dbReference>
<feature type="region of interest" description="Disordered" evidence="7">
    <location>
        <begin position="1"/>
        <end position="69"/>
    </location>
</feature>
<evidence type="ECO:0000313" key="9">
    <source>
        <dbReference type="Proteomes" id="UP000237947"/>
    </source>
</evidence>
<keyword evidence="3 5" id="KW-0687">Ribonucleoprotein</keyword>
<gene>
    <name evidence="5" type="primary">rpmI</name>
    <name evidence="8" type="ORF">C5Q98_01740</name>
</gene>
<dbReference type="OrthoDB" id="47476at2"/>
<name>A0A2S0KLW5_9FIRM</name>
<dbReference type="PROSITE" id="PS00936">
    <property type="entry name" value="RIBOSOMAL_L35"/>
    <property type="match status" value="1"/>
</dbReference>
<evidence type="ECO:0000256" key="2">
    <source>
        <dbReference type="ARBA" id="ARBA00022980"/>
    </source>
</evidence>
<dbReference type="GO" id="GO:0006412">
    <property type="term" value="P:translation"/>
    <property type="evidence" value="ECO:0007669"/>
    <property type="project" value="UniProtKB-UniRule"/>
</dbReference>
<feature type="compositionally biased region" description="Basic residues" evidence="7">
    <location>
        <begin position="1"/>
        <end position="15"/>
    </location>
</feature>
<protein>
    <recommendedName>
        <fullName evidence="4 5">Large ribosomal subunit protein bL35</fullName>
    </recommendedName>
</protein>
<dbReference type="HAMAP" id="MF_00514">
    <property type="entry name" value="Ribosomal_bL35"/>
    <property type="match status" value="1"/>
</dbReference>
<dbReference type="FunFam" id="4.10.410.60:FF:000001">
    <property type="entry name" value="50S ribosomal protein L35"/>
    <property type="match status" value="1"/>
</dbReference>
<comment type="similarity">
    <text evidence="1 5 6">Belongs to the bacterial ribosomal protein bL35 family.</text>
</comment>